<keyword evidence="3" id="KW-1185">Reference proteome</keyword>
<gene>
    <name evidence="2" type="ORF">ABVK25_012196</name>
</gene>
<dbReference type="InterPro" id="IPR001279">
    <property type="entry name" value="Metallo-B-lactamas"/>
</dbReference>
<dbReference type="EMBL" id="JBHFEH010000158">
    <property type="protein sequence ID" value="KAL2045141.1"/>
    <property type="molecule type" value="Genomic_DNA"/>
</dbReference>
<dbReference type="Proteomes" id="UP001590951">
    <property type="component" value="Unassembled WGS sequence"/>
</dbReference>
<protein>
    <recommendedName>
        <fullName evidence="1">Metallo-beta-lactamase domain-containing protein</fullName>
    </recommendedName>
</protein>
<dbReference type="PANTHER" id="PTHR36839:SF1">
    <property type="entry name" value="METALLO-BETA-LACTAMASE FAMILY PROTEIN (AFU_ORTHOLOGUE AFUA_5G12770)"/>
    <property type="match status" value="1"/>
</dbReference>
<dbReference type="InterPro" id="IPR036866">
    <property type="entry name" value="RibonucZ/Hydroxyglut_hydro"/>
</dbReference>
<evidence type="ECO:0000313" key="3">
    <source>
        <dbReference type="Proteomes" id="UP001590951"/>
    </source>
</evidence>
<reference evidence="2 3" key="1">
    <citation type="submission" date="2024-09" db="EMBL/GenBank/DDBJ databases">
        <title>Rethinking Asexuality: The Enigmatic Case of Functional Sexual Genes in Lepraria (Stereocaulaceae).</title>
        <authorList>
            <person name="Doellman M."/>
            <person name="Sun Y."/>
            <person name="Barcenas-Pena A."/>
            <person name="Lumbsch H.T."/>
            <person name="Grewe F."/>
        </authorList>
    </citation>
    <scope>NUCLEOTIDE SEQUENCE [LARGE SCALE GENOMIC DNA]</scope>
    <source>
        <strain evidence="2 3">Grewe 0041</strain>
    </source>
</reference>
<evidence type="ECO:0000313" key="2">
    <source>
        <dbReference type="EMBL" id="KAL2045141.1"/>
    </source>
</evidence>
<dbReference type="SMART" id="SM00849">
    <property type="entry name" value="Lactamase_B"/>
    <property type="match status" value="1"/>
</dbReference>
<accession>A0ABR4AJX7</accession>
<dbReference type="PANTHER" id="PTHR36839">
    <property type="entry name" value="METALLO-BETA-LACTAMASE FAMILY PROTEIN (AFU_ORTHOLOGUE AFUA_5G12770)"/>
    <property type="match status" value="1"/>
</dbReference>
<feature type="domain" description="Metallo-beta-lactamase" evidence="1">
    <location>
        <begin position="79"/>
        <end position="246"/>
    </location>
</feature>
<sequence length="298" mass="33690">MSQSELPICTACGSQFDLDGGSVPARCKICDDPRQFVPPSGQSWTTLSQLKKEHLNKWQQDPEDPRVWSVWTEPKFAIGERAFLLQTHAGNILWDLITLLDDDTIDFINSKGELKAIVISHPHYYTAYVEWAQAFNCPVYISADDREWLCQEPPTSQMISFIEGPASTGRAILPGVTAIKTGGHFPGSLVLHWEKKLFLADTIVTVPSAHTPHPRPPGHTSYAFQWSIPNMIPLPPLDILKIWQAIKLFHFDTTQGAFVGMDVRDKDLKKRMLESMKIQVRGEGWEKHEILDEMESDV</sequence>
<dbReference type="SUPFAM" id="SSF56281">
    <property type="entry name" value="Metallo-hydrolase/oxidoreductase"/>
    <property type="match status" value="1"/>
</dbReference>
<comment type="caution">
    <text evidence="2">The sequence shown here is derived from an EMBL/GenBank/DDBJ whole genome shotgun (WGS) entry which is preliminary data.</text>
</comment>
<evidence type="ECO:0000259" key="1">
    <source>
        <dbReference type="SMART" id="SM00849"/>
    </source>
</evidence>
<dbReference type="Gene3D" id="3.60.15.10">
    <property type="entry name" value="Ribonuclease Z/Hydroxyacylglutathione hydrolase-like"/>
    <property type="match status" value="1"/>
</dbReference>
<organism evidence="2 3">
    <name type="scientific">Lepraria finkii</name>
    <dbReference type="NCBI Taxonomy" id="1340010"/>
    <lineage>
        <taxon>Eukaryota</taxon>
        <taxon>Fungi</taxon>
        <taxon>Dikarya</taxon>
        <taxon>Ascomycota</taxon>
        <taxon>Pezizomycotina</taxon>
        <taxon>Lecanoromycetes</taxon>
        <taxon>OSLEUM clade</taxon>
        <taxon>Lecanoromycetidae</taxon>
        <taxon>Lecanorales</taxon>
        <taxon>Lecanorineae</taxon>
        <taxon>Stereocaulaceae</taxon>
        <taxon>Lepraria</taxon>
    </lineage>
</organism>
<name>A0ABR4AJX7_9LECA</name>
<proteinExistence type="predicted"/>